<dbReference type="AlphaFoldDB" id="A0A086K0R7"/>
<comment type="caution">
    <text evidence="4">The sequence shown here is derived from an EMBL/GenBank/DDBJ whole genome shotgun (WGS) entry which is preliminary data.</text>
</comment>
<dbReference type="OrthoDB" id="10431567at2759"/>
<gene>
    <name evidence="4" type="ORF">TGDOM2_204000</name>
</gene>
<evidence type="ECO:0000256" key="3">
    <source>
        <dbReference type="SAM" id="SignalP"/>
    </source>
</evidence>
<dbReference type="EMBL" id="AHZU02000968">
    <property type="protein sequence ID" value="KFG37985.1"/>
    <property type="molecule type" value="Genomic_DNA"/>
</dbReference>
<organism evidence="4 5">
    <name type="scientific">Toxoplasma gondii GAB2-2007-GAL-DOM2</name>
    <dbReference type="NCBI Taxonomy" id="1130820"/>
    <lineage>
        <taxon>Eukaryota</taxon>
        <taxon>Sar</taxon>
        <taxon>Alveolata</taxon>
        <taxon>Apicomplexa</taxon>
        <taxon>Conoidasida</taxon>
        <taxon>Coccidia</taxon>
        <taxon>Eucoccidiorida</taxon>
        <taxon>Eimeriorina</taxon>
        <taxon>Sarcocystidae</taxon>
        <taxon>Toxoplasma</taxon>
    </lineage>
</organism>
<keyword evidence="3" id="KW-0732">Signal</keyword>
<keyword evidence="2 4" id="KW-0812">Transmembrane</keyword>
<feature type="region of interest" description="Disordered" evidence="1">
    <location>
        <begin position="131"/>
        <end position="177"/>
    </location>
</feature>
<evidence type="ECO:0000313" key="5">
    <source>
        <dbReference type="Proteomes" id="UP000028837"/>
    </source>
</evidence>
<reference evidence="4 5" key="1">
    <citation type="submission" date="2014-02" db="EMBL/GenBank/DDBJ databases">
        <authorList>
            <person name="Sibley D."/>
            <person name="Venepally P."/>
            <person name="Karamycheva S."/>
            <person name="Hadjithomas M."/>
            <person name="Khan A."/>
            <person name="Brunk B."/>
            <person name="Roos D."/>
            <person name="Caler E."/>
            <person name="Lorenzi H."/>
        </authorList>
    </citation>
    <scope>NUCLEOTIDE SEQUENCE [LARGE SCALE GENOMIC DNA]</scope>
    <source>
        <strain evidence="4 5">GAB2-2007-GAL-DOM2</strain>
    </source>
</reference>
<keyword evidence="2" id="KW-1133">Transmembrane helix</keyword>
<feature type="signal peptide" evidence="3">
    <location>
        <begin position="1"/>
        <end position="23"/>
    </location>
</feature>
<keyword evidence="2" id="KW-0472">Membrane</keyword>
<evidence type="ECO:0000256" key="1">
    <source>
        <dbReference type="SAM" id="MobiDB-lite"/>
    </source>
</evidence>
<feature type="transmembrane region" description="Helical" evidence="2">
    <location>
        <begin position="220"/>
        <end position="239"/>
    </location>
</feature>
<dbReference type="Proteomes" id="UP000028837">
    <property type="component" value="Unassembled WGS sequence"/>
</dbReference>
<feature type="compositionally biased region" description="Basic residues" evidence="1">
    <location>
        <begin position="132"/>
        <end position="177"/>
    </location>
</feature>
<name>A0A086K0R7_TOXGO</name>
<accession>A0A086K0R7</accession>
<dbReference type="VEuPathDB" id="ToxoDB:TGDOM2_204000"/>
<proteinExistence type="predicted"/>
<protein>
    <submittedName>
        <fullName evidence="4">Putative transmembrane protein</fullName>
    </submittedName>
</protein>
<evidence type="ECO:0000313" key="4">
    <source>
        <dbReference type="EMBL" id="KFG37985.1"/>
    </source>
</evidence>
<sequence>MARSRWCASAAVLLYICLAFLAAYDSPVANAQGSEAALSHFLFDEWMSDVVPELVVPASDHESEQPVRLRRDYDKFRGQSAASALKQNRRIRTEISRILRAVEGIEARQNDSAERRIHELVLEEMREAKLKEKARRKPLKGRHKKKARPRDRTRRKAKALMGKKRQGRKVPRGTRRRKGTMMWRPWDAWAKRQGRKEKLRKNGGGRRVAHKKGFNLRRKLYFLAAIVACVVLGVFAGLMSRHILTFRTKFRV</sequence>
<feature type="chain" id="PRO_5001808845" evidence="3">
    <location>
        <begin position="24"/>
        <end position="252"/>
    </location>
</feature>
<evidence type="ECO:0000256" key="2">
    <source>
        <dbReference type="SAM" id="Phobius"/>
    </source>
</evidence>